<sequence>MASNSVHTTSDLPHEKGDNLTRETDETLLHLETDDYSFGRKDWATSRTLFFLGLSASGPLALWTSSLVSLVFTSIIAAVLCEICSALPTSGSLYVWAAEAAGPKYGRFVAFITAWWATAAWMAFPAAGCQFAATYLLSIPSLYGLDFPGGISNDNIKWRALVWIVAEVLLLIGVGLSCVPHNGTGASAGWSWMLALFSIISTTVGFEASAHVAEETNNAKIVAARSVFASGVLITTCQFVEIILFLFCVPSHDVIATFDAPQPFVQLYGLALGRRGATFMAILSTVNFTLATVTNVMAPSRLVFAIARDGVLPFASWVQHITPDKRPRNAILLVYIYSALLLCSSLPSAVAFSSLISIGCVPLAATYGLIGLLRLTVSSGKFRRTKFPLGYFAKPFYFCSALYGGVMVAVLVSPLQFPVTGPNLNYTGPVFGIITIFGVLSWLLIPEEKWMRSERITEMYEAAD</sequence>
<evidence type="ECO:0000256" key="5">
    <source>
        <dbReference type="ARBA" id="ARBA00023136"/>
    </source>
</evidence>
<gene>
    <name evidence="7" type="ORF">CTheo_5170</name>
</gene>
<feature type="transmembrane region" description="Helical" evidence="6">
    <location>
        <begin position="330"/>
        <end position="349"/>
    </location>
</feature>
<organism evidence="7 8">
    <name type="scientific">Ceratobasidium theobromae</name>
    <dbReference type="NCBI Taxonomy" id="1582974"/>
    <lineage>
        <taxon>Eukaryota</taxon>
        <taxon>Fungi</taxon>
        <taxon>Dikarya</taxon>
        <taxon>Basidiomycota</taxon>
        <taxon>Agaricomycotina</taxon>
        <taxon>Agaricomycetes</taxon>
        <taxon>Cantharellales</taxon>
        <taxon>Ceratobasidiaceae</taxon>
        <taxon>Ceratobasidium</taxon>
    </lineage>
</organism>
<keyword evidence="3 6" id="KW-0812">Transmembrane</keyword>
<feature type="transmembrane region" description="Helical" evidence="6">
    <location>
        <begin position="189"/>
        <end position="210"/>
    </location>
</feature>
<protein>
    <submittedName>
        <fullName evidence="7">Amino acid permease</fullName>
    </submittedName>
</protein>
<feature type="transmembrane region" description="Helical" evidence="6">
    <location>
        <begin position="396"/>
        <end position="414"/>
    </location>
</feature>
<feature type="transmembrane region" description="Helical" evidence="6">
    <location>
        <begin position="49"/>
        <end position="69"/>
    </location>
</feature>
<evidence type="ECO:0000313" key="7">
    <source>
        <dbReference type="EMBL" id="KAB5591379.1"/>
    </source>
</evidence>
<evidence type="ECO:0000256" key="2">
    <source>
        <dbReference type="ARBA" id="ARBA00022448"/>
    </source>
</evidence>
<dbReference type="OrthoDB" id="10054429at2759"/>
<keyword evidence="8" id="KW-1185">Reference proteome</keyword>
<feature type="transmembrane region" description="Helical" evidence="6">
    <location>
        <begin position="160"/>
        <end position="183"/>
    </location>
</feature>
<evidence type="ECO:0000256" key="4">
    <source>
        <dbReference type="ARBA" id="ARBA00022989"/>
    </source>
</evidence>
<comment type="caution">
    <text evidence="7">The sequence shown here is derived from an EMBL/GenBank/DDBJ whole genome shotgun (WGS) entry which is preliminary data.</text>
</comment>
<evidence type="ECO:0000256" key="3">
    <source>
        <dbReference type="ARBA" id="ARBA00022692"/>
    </source>
</evidence>
<dbReference type="PANTHER" id="PTHR45649">
    <property type="entry name" value="AMINO-ACID PERMEASE BAT1"/>
    <property type="match status" value="1"/>
</dbReference>
<evidence type="ECO:0000256" key="1">
    <source>
        <dbReference type="ARBA" id="ARBA00004141"/>
    </source>
</evidence>
<feature type="transmembrane region" description="Helical" evidence="6">
    <location>
        <begin position="130"/>
        <end position="148"/>
    </location>
</feature>
<feature type="transmembrane region" description="Helical" evidence="6">
    <location>
        <begin position="75"/>
        <end position="96"/>
    </location>
</feature>
<dbReference type="GO" id="GO:0022857">
    <property type="term" value="F:transmembrane transporter activity"/>
    <property type="evidence" value="ECO:0007669"/>
    <property type="project" value="InterPro"/>
</dbReference>
<feature type="transmembrane region" description="Helical" evidence="6">
    <location>
        <begin position="108"/>
        <end position="124"/>
    </location>
</feature>
<name>A0A5N5QIC6_9AGAM</name>
<feature type="transmembrane region" description="Helical" evidence="6">
    <location>
        <begin position="355"/>
        <end position="375"/>
    </location>
</feature>
<keyword evidence="4 6" id="KW-1133">Transmembrane helix</keyword>
<feature type="transmembrane region" description="Helical" evidence="6">
    <location>
        <begin position="222"/>
        <end position="247"/>
    </location>
</feature>
<dbReference type="AlphaFoldDB" id="A0A5N5QIC6"/>
<dbReference type="EMBL" id="SSOP01000108">
    <property type="protein sequence ID" value="KAB5591379.1"/>
    <property type="molecule type" value="Genomic_DNA"/>
</dbReference>
<dbReference type="Gene3D" id="1.20.1740.10">
    <property type="entry name" value="Amino acid/polyamine transporter I"/>
    <property type="match status" value="1"/>
</dbReference>
<evidence type="ECO:0000313" key="8">
    <source>
        <dbReference type="Proteomes" id="UP000383932"/>
    </source>
</evidence>
<feature type="transmembrane region" description="Helical" evidence="6">
    <location>
        <begin position="277"/>
        <end position="298"/>
    </location>
</feature>
<dbReference type="InterPro" id="IPR002293">
    <property type="entry name" value="AA/rel_permease1"/>
</dbReference>
<dbReference type="Pfam" id="PF13520">
    <property type="entry name" value="AA_permease_2"/>
    <property type="match status" value="2"/>
</dbReference>
<keyword evidence="5 6" id="KW-0472">Membrane</keyword>
<feature type="transmembrane region" description="Helical" evidence="6">
    <location>
        <begin position="426"/>
        <end position="445"/>
    </location>
</feature>
<dbReference type="PIRSF" id="PIRSF006060">
    <property type="entry name" value="AA_transporter"/>
    <property type="match status" value="1"/>
</dbReference>
<reference evidence="7 8" key="1">
    <citation type="journal article" date="2019" name="Fungal Biol. Biotechnol.">
        <title>Draft genome sequence of fastidious pathogen Ceratobasidium theobromae, which causes vascular-streak dieback in Theobroma cacao.</title>
        <authorList>
            <person name="Ali S.S."/>
            <person name="Asman A."/>
            <person name="Shao J."/>
            <person name="Firmansyah A.P."/>
            <person name="Susilo A.W."/>
            <person name="Rosmana A."/>
            <person name="McMahon P."/>
            <person name="Junaid M."/>
            <person name="Guest D."/>
            <person name="Kheng T.Y."/>
            <person name="Meinhardt L.W."/>
            <person name="Bailey B.A."/>
        </authorList>
    </citation>
    <scope>NUCLEOTIDE SEQUENCE [LARGE SCALE GENOMIC DNA]</scope>
    <source>
        <strain evidence="7 8">CT2</strain>
    </source>
</reference>
<accession>A0A5N5QIC6</accession>
<evidence type="ECO:0000256" key="6">
    <source>
        <dbReference type="SAM" id="Phobius"/>
    </source>
</evidence>
<dbReference type="PANTHER" id="PTHR45649:SF13">
    <property type="entry name" value="THIAMINE TRANSPORTER THI9"/>
    <property type="match status" value="1"/>
</dbReference>
<proteinExistence type="predicted"/>
<keyword evidence="2" id="KW-0813">Transport</keyword>
<dbReference type="Proteomes" id="UP000383932">
    <property type="component" value="Unassembled WGS sequence"/>
</dbReference>
<comment type="subcellular location">
    <subcellularLocation>
        <location evidence="1">Membrane</location>
        <topology evidence="1">Multi-pass membrane protein</topology>
    </subcellularLocation>
</comment>
<dbReference type="GO" id="GO:0016020">
    <property type="term" value="C:membrane"/>
    <property type="evidence" value="ECO:0007669"/>
    <property type="project" value="UniProtKB-SubCell"/>
</dbReference>